<dbReference type="GO" id="GO:0005524">
    <property type="term" value="F:ATP binding"/>
    <property type="evidence" value="ECO:0007669"/>
    <property type="project" value="UniProtKB-KW"/>
</dbReference>
<dbReference type="InterPro" id="IPR045455">
    <property type="entry name" value="NrS-1_pol-like_helicase"/>
</dbReference>
<feature type="region of interest" description="Disordered" evidence="4">
    <location>
        <begin position="1"/>
        <end position="45"/>
    </location>
</feature>
<dbReference type="SMART" id="SM00885">
    <property type="entry name" value="D5_N"/>
    <property type="match status" value="1"/>
</dbReference>
<evidence type="ECO:0000256" key="2">
    <source>
        <dbReference type="ARBA" id="ARBA00022801"/>
    </source>
</evidence>
<dbReference type="InterPro" id="IPR027417">
    <property type="entry name" value="P-loop_NTPase"/>
</dbReference>
<keyword evidence="3" id="KW-0067">ATP-binding</keyword>
<sequence>MRDFPSFDAELDDLGPESENRWSRDGNDEPEPKRKLKLDHNGEPLNQDSAAQAFAQRYAGRLLYCHDSAKWYEWTGVAWKPNRCGIAFHWSRELIRELFAEKSDRTRYIASKVEFAGGIEKYCRHDPALAVTIEGWDADPWLLGTPGGTVDLRTGELRKAHREERVTKLTAVAPAEASGCPTWLRFLDDVTQGDAGYIRFLQQWAGYCLTGDTSEQVLCFAFGGGGNGKGVLIHVLAGILKDYAVNAAMETFTASKHDRHPTEIAALRGARLVTASETEQGRQWAEARIKQLTGGDTMRARYMRQDEFEFTPVLKLLIIGNNKPGLSNVDDAARRRFNLLPFLFKPAVPDPRLEEKLRAEWPAILRWMIEGCLDWQANRLVRPDVVKVVTDEYFSAQDTFSLWLEERCVVDRANPYRKATTQDLFASWTEFARLNNEPPGTLTSFGERMEKLGFKKNKHVPTVVGSRARGFEGIEVRPFPSRDAG</sequence>
<dbReference type="InterPro" id="IPR014015">
    <property type="entry name" value="Helicase_SF3_DNA-vir"/>
</dbReference>
<dbReference type="Gene3D" id="3.40.50.300">
    <property type="entry name" value="P-loop containing nucleotide triphosphate hydrolases"/>
    <property type="match status" value="1"/>
</dbReference>
<proteinExistence type="predicted"/>
<keyword evidence="1" id="KW-0547">Nucleotide-binding</keyword>
<dbReference type="EMBL" id="CP001298">
    <property type="protein sequence ID" value="ACK82825.1"/>
    <property type="molecule type" value="Genomic_DNA"/>
</dbReference>
<accession>B7KW09</accession>
<dbReference type="InterPro" id="IPR014818">
    <property type="entry name" value="Phage/plasmid_primase_P4_C"/>
</dbReference>
<gene>
    <name evidence="6" type="ordered locus">Mchl_1974</name>
</gene>
<dbReference type="InterPro" id="IPR051620">
    <property type="entry name" value="ORF904-like_C"/>
</dbReference>
<dbReference type="Proteomes" id="UP000002385">
    <property type="component" value="Chromosome"/>
</dbReference>
<protein>
    <submittedName>
        <fullName evidence="6">Phage/plasmid primase, P4 family</fullName>
    </submittedName>
</protein>
<keyword evidence="2" id="KW-0378">Hydrolase</keyword>
<dbReference type="HOGENOM" id="CLU_018483_2_1_5"/>
<dbReference type="NCBIfam" id="NF011296">
    <property type="entry name" value="PRK14709.1"/>
    <property type="match status" value="1"/>
</dbReference>
<evidence type="ECO:0000313" key="6">
    <source>
        <dbReference type="EMBL" id="ACK82825.1"/>
    </source>
</evidence>
<dbReference type="NCBIfam" id="TIGR01613">
    <property type="entry name" value="primase_Cterm"/>
    <property type="match status" value="1"/>
</dbReference>
<evidence type="ECO:0000256" key="1">
    <source>
        <dbReference type="ARBA" id="ARBA00022741"/>
    </source>
</evidence>
<evidence type="ECO:0000256" key="4">
    <source>
        <dbReference type="SAM" id="MobiDB-lite"/>
    </source>
</evidence>
<evidence type="ECO:0000259" key="5">
    <source>
        <dbReference type="PROSITE" id="PS51206"/>
    </source>
</evidence>
<dbReference type="PROSITE" id="PS51206">
    <property type="entry name" value="SF3_HELICASE_1"/>
    <property type="match status" value="1"/>
</dbReference>
<dbReference type="Pfam" id="PF19263">
    <property type="entry name" value="DUF5906"/>
    <property type="match status" value="1"/>
</dbReference>
<evidence type="ECO:0000256" key="3">
    <source>
        <dbReference type="ARBA" id="ARBA00022840"/>
    </source>
</evidence>
<reference evidence="6 7" key="2">
    <citation type="journal article" date="2012" name="J. Bacteriol.">
        <title>Complete genome sequences of six strains of the genus Methylobacterium.</title>
        <authorList>
            <person name="Marx C.J."/>
            <person name="Bringel F."/>
            <person name="Chistoserdova L."/>
            <person name="Moulin L."/>
            <person name="Farhan Ul Haque M."/>
            <person name="Fleischman D.E."/>
            <person name="Gruffaz C."/>
            <person name="Jourand P."/>
            <person name="Knief C."/>
            <person name="Lee M.C."/>
            <person name="Muller E.E."/>
            <person name="Nadalig T."/>
            <person name="Peyraud R."/>
            <person name="Roselli S."/>
            <person name="Russ L."/>
            <person name="Goodwin L.A."/>
            <person name="Ivanova N."/>
            <person name="Kyrpides N."/>
            <person name="Lajus A."/>
            <person name="Land M.L."/>
            <person name="Medigue C."/>
            <person name="Mikhailova N."/>
            <person name="Nolan M."/>
            <person name="Woyke T."/>
            <person name="Stolyar S."/>
            <person name="Vorholt J.A."/>
            <person name="Vuilleumier S."/>
        </authorList>
    </citation>
    <scope>NUCLEOTIDE SEQUENCE [LARGE SCALE GENOMIC DNA]</scope>
    <source>
        <strain evidence="7">CM4 / NCIMB 13688</strain>
    </source>
</reference>
<evidence type="ECO:0000313" key="7">
    <source>
        <dbReference type="Proteomes" id="UP000002385"/>
    </source>
</evidence>
<dbReference type="AlphaFoldDB" id="B7KW09"/>
<dbReference type="RefSeq" id="WP_015950553.1">
    <property type="nucleotide sequence ID" value="NC_011757.1"/>
</dbReference>
<dbReference type="PANTHER" id="PTHR35372:SF2">
    <property type="entry name" value="SF3 HELICASE DOMAIN-CONTAINING PROTEIN"/>
    <property type="match status" value="1"/>
</dbReference>
<organism evidence="6 7">
    <name type="scientific">Methylorubrum extorquens (strain CM4 / NCIMB 13688)</name>
    <name type="common">Methylobacterium extorquens</name>
    <dbReference type="NCBI Taxonomy" id="440085"/>
    <lineage>
        <taxon>Bacteria</taxon>
        <taxon>Pseudomonadati</taxon>
        <taxon>Pseudomonadota</taxon>
        <taxon>Alphaproteobacteria</taxon>
        <taxon>Hyphomicrobiales</taxon>
        <taxon>Methylobacteriaceae</taxon>
        <taxon>Methylorubrum</taxon>
    </lineage>
</organism>
<dbReference type="KEGG" id="mch:Mchl_1974"/>
<dbReference type="InterPro" id="IPR006500">
    <property type="entry name" value="Helicase_put_C_phage/plasmid"/>
</dbReference>
<dbReference type="PANTHER" id="PTHR35372">
    <property type="entry name" value="ATP BINDING PROTEIN-RELATED"/>
    <property type="match status" value="1"/>
</dbReference>
<dbReference type="GO" id="GO:0016787">
    <property type="term" value="F:hydrolase activity"/>
    <property type="evidence" value="ECO:0007669"/>
    <property type="project" value="UniProtKB-KW"/>
</dbReference>
<name>B7KW09_METC4</name>
<feature type="domain" description="SF3 helicase" evidence="5">
    <location>
        <begin position="196"/>
        <end position="357"/>
    </location>
</feature>
<feature type="compositionally biased region" description="Basic and acidic residues" evidence="4">
    <location>
        <begin position="18"/>
        <end position="42"/>
    </location>
</feature>
<reference evidence="7" key="1">
    <citation type="submission" date="2008-12" db="EMBL/GenBank/DDBJ databases">
        <title>Complete sequence of chromosome of Methylobacterium chloromethanicum CM4.</title>
        <authorList>
            <consortium name="US DOE Joint Genome Institute"/>
            <person name="Lucas S."/>
            <person name="Copeland A."/>
            <person name="Lapidus A."/>
            <person name="Glavina del Rio T."/>
            <person name="Dalin E."/>
            <person name="Tice H."/>
            <person name="Bruce D."/>
            <person name="Goodwin L."/>
            <person name="Pitluck S."/>
            <person name="Chertkov O."/>
            <person name="Brettin T."/>
            <person name="Detter J.C."/>
            <person name="Han C."/>
            <person name="Larimer F."/>
            <person name="Land M."/>
            <person name="Hauser L."/>
            <person name="Kyrpides N."/>
            <person name="Mikhailova N."/>
            <person name="Marx C."/>
            <person name="Richardson P."/>
        </authorList>
    </citation>
    <scope>NUCLEOTIDE SEQUENCE [LARGE SCALE GENOMIC DNA]</scope>
    <source>
        <strain evidence="7">CM4 / NCIMB 13688</strain>
    </source>
</reference>
<dbReference type="Pfam" id="PF08706">
    <property type="entry name" value="D5_N"/>
    <property type="match status" value="1"/>
</dbReference>